<keyword evidence="4 10" id="KW-0547">Nucleotide-binding</keyword>
<evidence type="ECO:0000256" key="7">
    <source>
        <dbReference type="ARBA" id="ARBA00023080"/>
    </source>
</evidence>
<evidence type="ECO:0000256" key="6">
    <source>
        <dbReference type="ARBA" id="ARBA00022842"/>
    </source>
</evidence>
<dbReference type="SUPFAM" id="SSF52972">
    <property type="entry name" value="ITPase-like"/>
    <property type="match status" value="1"/>
</dbReference>
<sequence length="197" mass="22534">MKNEIIIATKNQNKVYEFKQMLEPMGYQVKSLLDYQDFPNIEEDGFTFEDNARIKAETTSKLLGCMVISDDSGLEIDAFDGQPGVHSARWLGELTPYSYKNQVILDRMRDEPNRLARYVCVLALARPNKETIFFRGECEVEVALEAKGKHGFGYDPIMLDKNSGKTLAEMSDTEKAAISHRGIAVRQLKEWFTYEMD</sequence>
<dbReference type="InterPro" id="IPR020922">
    <property type="entry name" value="dITP/XTP_pyrophosphatase"/>
</dbReference>
<evidence type="ECO:0000256" key="4">
    <source>
        <dbReference type="ARBA" id="ARBA00022741"/>
    </source>
</evidence>
<keyword evidence="13" id="KW-1185">Reference proteome</keyword>
<dbReference type="Pfam" id="PF01725">
    <property type="entry name" value="Ham1p_like"/>
    <property type="match status" value="1"/>
</dbReference>
<comment type="subunit">
    <text evidence="2 10">Homodimer.</text>
</comment>
<dbReference type="EC" id="3.6.1.66" evidence="10"/>
<comment type="catalytic activity">
    <reaction evidence="10">
        <text>ITP + H2O = IMP + diphosphate + H(+)</text>
        <dbReference type="Rhea" id="RHEA:29399"/>
        <dbReference type="ChEBI" id="CHEBI:15377"/>
        <dbReference type="ChEBI" id="CHEBI:15378"/>
        <dbReference type="ChEBI" id="CHEBI:33019"/>
        <dbReference type="ChEBI" id="CHEBI:58053"/>
        <dbReference type="ChEBI" id="CHEBI:61402"/>
        <dbReference type="EC" id="3.6.1.66"/>
    </reaction>
</comment>
<comment type="catalytic activity">
    <reaction evidence="9 10">
        <text>XTP + H2O = XMP + diphosphate + H(+)</text>
        <dbReference type="Rhea" id="RHEA:28610"/>
        <dbReference type="ChEBI" id="CHEBI:15377"/>
        <dbReference type="ChEBI" id="CHEBI:15378"/>
        <dbReference type="ChEBI" id="CHEBI:33019"/>
        <dbReference type="ChEBI" id="CHEBI:57464"/>
        <dbReference type="ChEBI" id="CHEBI:61314"/>
        <dbReference type="EC" id="3.6.1.66"/>
    </reaction>
</comment>
<feature type="binding site" evidence="10">
    <location>
        <position position="71"/>
    </location>
    <ligand>
        <name>Mg(2+)</name>
        <dbReference type="ChEBI" id="CHEBI:18420"/>
    </ligand>
</feature>
<evidence type="ECO:0000256" key="9">
    <source>
        <dbReference type="ARBA" id="ARBA00052017"/>
    </source>
</evidence>
<comment type="similarity">
    <text evidence="1 10 11">Belongs to the HAM1 NTPase family.</text>
</comment>
<keyword evidence="7 10" id="KW-0546">Nucleotide metabolism</keyword>
<feature type="binding site" evidence="10">
    <location>
        <position position="175"/>
    </location>
    <ligand>
        <name>substrate</name>
    </ligand>
</feature>
<dbReference type="AlphaFoldDB" id="D2MPV4"/>
<keyword evidence="6 10" id="KW-0460">Magnesium</keyword>
<feature type="binding site" evidence="10">
    <location>
        <position position="42"/>
    </location>
    <ligand>
        <name>Mg(2+)</name>
        <dbReference type="ChEBI" id="CHEBI:18420"/>
    </ligand>
</feature>
<proteinExistence type="inferred from homology"/>
<evidence type="ECO:0000256" key="11">
    <source>
        <dbReference type="RuleBase" id="RU003781"/>
    </source>
</evidence>
<feature type="binding site" evidence="10">
    <location>
        <position position="72"/>
    </location>
    <ligand>
        <name>substrate</name>
    </ligand>
</feature>
<dbReference type="GO" id="GO:0000166">
    <property type="term" value="F:nucleotide binding"/>
    <property type="evidence" value="ECO:0007669"/>
    <property type="project" value="UniProtKB-KW"/>
</dbReference>
<dbReference type="GO" id="GO:0035870">
    <property type="term" value="F:dITP diphosphatase activity"/>
    <property type="evidence" value="ECO:0007669"/>
    <property type="project" value="UniProtKB-UniRule"/>
</dbReference>
<evidence type="ECO:0000256" key="2">
    <source>
        <dbReference type="ARBA" id="ARBA00011738"/>
    </source>
</evidence>
<evidence type="ECO:0000256" key="5">
    <source>
        <dbReference type="ARBA" id="ARBA00022801"/>
    </source>
</evidence>
<dbReference type="CDD" id="cd00515">
    <property type="entry name" value="HAM1"/>
    <property type="match status" value="1"/>
</dbReference>
<evidence type="ECO:0000256" key="1">
    <source>
        <dbReference type="ARBA" id="ARBA00008023"/>
    </source>
</evidence>
<reference evidence="13" key="1">
    <citation type="submission" date="2009-12" db="EMBL/GenBank/DDBJ databases">
        <title>Sequence of Clostridiales genomosp. BVAB3 str. UPII9-5.</title>
        <authorList>
            <person name="Madupu R."/>
            <person name="Durkin A.S."/>
            <person name="Torralba M."/>
            <person name="Methe B."/>
            <person name="Sutton G.G."/>
            <person name="Strausberg R.L."/>
            <person name="Nelson K.E."/>
        </authorList>
    </citation>
    <scope>NUCLEOTIDE SEQUENCE [LARGE SCALE GENOMIC DNA]</scope>
    <source>
        <strain evidence="13">W1219</strain>
    </source>
</reference>
<dbReference type="Proteomes" id="UP000005017">
    <property type="component" value="Unassembled WGS sequence"/>
</dbReference>
<feature type="binding site" evidence="10">
    <location>
        <begin position="9"/>
        <end position="14"/>
    </location>
    <ligand>
        <name>substrate</name>
    </ligand>
</feature>
<feature type="active site" description="Proton acceptor" evidence="10">
    <location>
        <position position="71"/>
    </location>
</feature>
<organism evidence="12 13">
    <name type="scientific">Bulleidia extructa W1219</name>
    <dbReference type="NCBI Taxonomy" id="679192"/>
    <lineage>
        <taxon>Bacteria</taxon>
        <taxon>Bacillati</taxon>
        <taxon>Bacillota</taxon>
        <taxon>Erysipelotrichia</taxon>
        <taxon>Erysipelotrichales</taxon>
        <taxon>Erysipelotrichaceae</taxon>
        <taxon>Bulleidia</taxon>
    </lineage>
</organism>
<evidence type="ECO:0000313" key="12">
    <source>
        <dbReference type="EMBL" id="EFC05407.1"/>
    </source>
</evidence>
<dbReference type="InterPro" id="IPR002637">
    <property type="entry name" value="RdgB/HAM1"/>
</dbReference>
<dbReference type="GO" id="GO:0005829">
    <property type="term" value="C:cytosol"/>
    <property type="evidence" value="ECO:0007669"/>
    <property type="project" value="TreeGrafter"/>
</dbReference>
<comment type="catalytic activity">
    <reaction evidence="8 10">
        <text>dITP + H2O = dIMP + diphosphate + H(+)</text>
        <dbReference type="Rhea" id="RHEA:28342"/>
        <dbReference type="ChEBI" id="CHEBI:15377"/>
        <dbReference type="ChEBI" id="CHEBI:15378"/>
        <dbReference type="ChEBI" id="CHEBI:33019"/>
        <dbReference type="ChEBI" id="CHEBI:61194"/>
        <dbReference type="ChEBI" id="CHEBI:61382"/>
        <dbReference type="EC" id="3.6.1.66"/>
    </reaction>
</comment>
<comment type="cofactor">
    <cofactor evidence="10">
        <name>Mg(2+)</name>
        <dbReference type="ChEBI" id="CHEBI:18420"/>
    </cofactor>
    <text evidence="10">Binds 1 Mg(2+) ion per subunit.</text>
</comment>
<comment type="caution">
    <text evidence="12">The sequence shown here is derived from an EMBL/GenBank/DDBJ whole genome shotgun (WGS) entry which is preliminary data.</text>
</comment>
<dbReference type="PANTHER" id="PTHR11067">
    <property type="entry name" value="INOSINE TRIPHOSPHATE PYROPHOSPHATASE/HAM1 PROTEIN"/>
    <property type="match status" value="1"/>
</dbReference>
<dbReference type="EMBL" id="ADFR01000014">
    <property type="protein sequence ID" value="EFC05407.1"/>
    <property type="molecule type" value="Genomic_DNA"/>
</dbReference>
<dbReference type="Gene3D" id="3.90.950.10">
    <property type="match status" value="1"/>
</dbReference>
<dbReference type="GO" id="GO:0046872">
    <property type="term" value="F:metal ion binding"/>
    <property type="evidence" value="ECO:0007669"/>
    <property type="project" value="UniProtKB-KW"/>
</dbReference>
<feature type="binding site" evidence="10">
    <location>
        <begin position="152"/>
        <end position="155"/>
    </location>
    <ligand>
        <name>substrate</name>
    </ligand>
</feature>
<protein>
    <recommendedName>
        <fullName evidence="10">dITP/XTP pyrophosphatase</fullName>
        <ecNumber evidence="10">3.6.1.66</ecNumber>
    </recommendedName>
    <alternativeName>
        <fullName evidence="10">Non-canonical purine NTP pyrophosphatase</fullName>
    </alternativeName>
    <alternativeName>
        <fullName evidence="10">Non-standard purine NTP pyrophosphatase</fullName>
    </alternativeName>
    <alternativeName>
        <fullName evidence="10">Nucleoside-triphosphate diphosphatase</fullName>
    </alternativeName>
    <alternativeName>
        <fullName evidence="10">Nucleoside-triphosphate pyrophosphatase</fullName>
        <shortName evidence="10">NTPase</shortName>
    </alternativeName>
</protein>
<evidence type="ECO:0000313" key="13">
    <source>
        <dbReference type="Proteomes" id="UP000005017"/>
    </source>
</evidence>
<dbReference type="NCBIfam" id="TIGR00042">
    <property type="entry name" value="RdgB/HAM1 family non-canonical purine NTP pyrophosphatase"/>
    <property type="match status" value="1"/>
</dbReference>
<dbReference type="HAMAP" id="MF_01405">
    <property type="entry name" value="Non_canon_purine_NTPase"/>
    <property type="match status" value="1"/>
</dbReference>
<name>D2MPV4_9FIRM</name>
<evidence type="ECO:0000256" key="8">
    <source>
        <dbReference type="ARBA" id="ARBA00051875"/>
    </source>
</evidence>
<accession>D2MPV4</accession>
<dbReference type="STRING" id="679192.HMPREF9013_0343"/>
<evidence type="ECO:0000256" key="3">
    <source>
        <dbReference type="ARBA" id="ARBA00022723"/>
    </source>
</evidence>
<gene>
    <name evidence="12" type="primary">rdgB</name>
    <name evidence="12" type="ORF">HMPREF9013_0343</name>
</gene>
<dbReference type="GO" id="GO:0036222">
    <property type="term" value="F:XTP diphosphatase activity"/>
    <property type="evidence" value="ECO:0007669"/>
    <property type="project" value="UniProtKB-UniRule"/>
</dbReference>
<dbReference type="eggNOG" id="COG0127">
    <property type="taxonomic scope" value="Bacteria"/>
</dbReference>
<dbReference type="RefSeq" id="WP_006627417.1">
    <property type="nucleotide sequence ID" value="NZ_ADFR01000014.1"/>
</dbReference>
<comment type="function">
    <text evidence="10">Pyrophosphatase that catalyzes the hydrolysis of nucleoside triphosphates to their monophosphate derivatives, with a high preference for the non-canonical purine nucleotides XTP (xanthosine triphosphate), dITP (deoxyinosine triphosphate) and ITP. Seems to function as a house-cleaning enzyme that removes non-canonical purine nucleotides from the nucleotide pool, thus preventing their incorporation into DNA/RNA and avoiding chromosomal lesions.</text>
</comment>
<dbReference type="PANTHER" id="PTHR11067:SF9">
    <property type="entry name" value="INOSINE TRIPHOSPHATE PYROPHOSPHATASE"/>
    <property type="match status" value="1"/>
</dbReference>
<dbReference type="GO" id="GO:0009146">
    <property type="term" value="P:purine nucleoside triphosphate catabolic process"/>
    <property type="evidence" value="ECO:0007669"/>
    <property type="project" value="UniProtKB-UniRule"/>
</dbReference>
<dbReference type="InterPro" id="IPR029001">
    <property type="entry name" value="ITPase-like_fam"/>
</dbReference>
<keyword evidence="3 10" id="KW-0479">Metal-binding</keyword>
<dbReference type="FunFam" id="3.90.950.10:FF:000001">
    <property type="entry name" value="dITP/XTP pyrophosphatase"/>
    <property type="match status" value="1"/>
</dbReference>
<dbReference type="GO" id="GO:0036220">
    <property type="term" value="F:ITP diphosphatase activity"/>
    <property type="evidence" value="ECO:0007669"/>
    <property type="project" value="UniProtKB-UniRule"/>
</dbReference>
<evidence type="ECO:0000256" key="10">
    <source>
        <dbReference type="HAMAP-Rule" id="MF_01405"/>
    </source>
</evidence>
<dbReference type="OrthoDB" id="9807456at2"/>
<keyword evidence="5 10" id="KW-0378">Hydrolase</keyword>
<feature type="binding site" evidence="10">
    <location>
        <begin position="180"/>
        <end position="181"/>
    </location>
    <ligand>
        <name>substrate</name>
    </ligand>
</feature>
<dbReference type="GO" id="GO:0017111">
    <property type="term" value="F:ribonucleoside triphosphate phosphatase activity"/>
    <property type="evidence" value="ECO:0007669"/>
    <property type="project" value="InterPro"/>
</dbReference>
<dbReference type="GO" id="GO:0009117">
    <property type="term" value="P:nucleotide metabolic process"/>
    <property type="evidence" value="ECO:0007669"/>
    <property type="project" value="UniProtKB-KW"/>
</dbReference>